<dbReference type="Proteomes" id="UP000015106">
    <property type="component" value="Chromosome 4"/>
</dbReference>
<feature type="region of interest" description="Disordered" evidence="1">
    <location>
        <begin position="1"/>
        <end position="24"/>
    </location>
</feature>
<reference evidence="2" key="2">
    <citation type="submission" date="2018-03" db="EMBL/GenBank/DDBJ databases">
        <title>The Triticum urartu genome reveals the dynamic nature of wheat genome evolution.</title>
        <authorList>
            <person name="Ling H."/>
            <person name="Ma B."/>
            <person name="Shi X."/>
            <person name="Liu H."/>
            <person name="Dong L."/>
            <person name="Sun H."/>
            <person name="Cao Y."/>
            <person name="Gao Q."/>
            <person name="Zheng S."/>
            <person name="Li Y."/>
            <person name="Yu Y."/>
            <person name="Du H."/>
            <person name="Qi M."/>
            <person name="Li Y."/>
            <person name="Yu H."/>
            <person name="Cui Y."/>
            <person name="Wang N."/>
            <person name="Chen C."/>
            <person name="Wu H."/>
            <person name="Zhao Y."/>
            <person name="Zhang J."/>
            <person name="Li Y."/>
            <person name="Zhou W."/>
            <person name="Zhang B."/>
            <person name="Hu W."/>
            <person name="Eijk M."/>
            <person name="Tang J."/>
            <person name="Witsenboer H."/>
            <person name="Zhao S."/>
            <person name="Li Z."/>
            <person name="Zhang A."/>
            <person name="Wang D."/>
            <person name="Liang C."/>
        </authorList>
    </citation>
    <scope>NUCLEOTIDE SEQUENCE [LARGE SCALE GENOMIC DNA]</scope>
    <source>
        <strain evidence="2">cv. G1812</strain>
    </source>
</reference>
<feature type="compositionally biased region" description="Acidic residues" evidence="1">
    <location>
        <begin position="159"/>
        <end position="169"/>
    </location>
</feature>
<accession>A0A8R7Q4G6</accession>
<dbReference type="AlphaFoldDB" id="A0A8R7Q4G6"/>
<dbReference type="Proteomes" id="UP000015106">
    <property type="component" value="Chromosome 2"/>
</dbReference>
<dbReference type="EnsemblPlants" id="TuG1812G0200001399.01.T02">
    <property type="protein sequence ID" value="TuG1812G0200001399.01.T02"/>
    <property type="gene ID" value="TuG1812G0200001399.01"/>
</dbReference>
<dbReference type="Gramene" id="TuG1812G0400001583.01.T02">
    <property type="protein sequence ID" value="TuG1812G0400001583.01.T02"/>
    <property type="gene ID" value="TuG1812G0400001583.01"/>
</dbReference>
<evidence type="ECO:0000313" key="2">
    <source>
        <dbReference type="EnsemblPlants" id="TuG1812G0400001583.01.T02"/>
    </source>
</evidence>
<dbReference type="PANTHER" id="PTHR36764:SF1">
    <property type="entry name" value="TRNA (ILE)-LYSIDINE SYNTHASE"/>
    <property type="match status" value="1"/>
</dbReference>
<evidence type="ECO:0000313" key="3">
    <source>
        <dbReference type="Proteomes" id="UP000015106"/>
    </source>
</evidence>
<organism evidence="2 3">
    <name type="scientific">Triticum urartu</name>
    <name type="common">Red wild einkorn</name>
    <name type="synonym">Crithodium urartu</name>
    <dbReference type="NCBI Taxonomy" id="4572"/>
    <lineage>
        <taxon>Eukaryota</taxon>
        <taxon>Viridiplantae</taxon>
        <taxon>Streptophyta</taxon>
        <taxon>Embryophyta</taxon>
        <taxon>Tracheophyta</taxon>
        <taxon>Spermatophyta</taxon>
        <taxon>Magnoliopsida</taxon>
        <taxon>Liliopsida</taxon>
        <taxon>Poales</taxon>
        <taxon>Poaceae</taxon>
        <taxon>BOP clade</taxon>
        <taxon>Pooideae</taxon>
        <taxon>Triticodae</taxon>
        <taxon>Triticeae</taxon>
        <taxon>Triticinae</taxon>
        <taxon>Triticum</taxon>
    </lineage>
</organism>
<dbReference type="EnsemblPlants" id="TuG1812G0400001583.01.T02">
    <property type="protein sequence ID" value="TuG1812G0400001583.01.T02"/>
    <property type="gene ID" value="TuG1812G0400001583.01"/>
</dbReference>
<evidence type="ECO:0000256" key="1">
    <source>
        <dbReference type="SAM" id="MobiDB-lite"/>
    </source>
</evidence>
<dbReference type="PANTHER" id="PTHR36764">
    <property type="entry name" value="TRNA (ILE)-LYSIDINE SYNTHASE"/>
    <property type="match status" value="1"/>
</dbReference>
<proteinExistence type="predicted"/>
<reference evidence="2" key="3">
    <citation type="submission" date="2022-06" db="UniProtKB">
        <authorList>
            <consortium name="EnsemblPlants"/>
        </authorList>
    </citation>
    <scope>IDENTIFICATION</scope>
</reference>
<protein>
    <submittedName>
        <fullName evidence="2">Uncharacterized protein</fullName>
    </submittedName>
</protein>
<sequence length="237" mass="25812">MVAISMYRGNLHRGGDDAARRWPVPQPTLSASQFRRLLHRRSLAVSRLAGAPRPNSPNPRPDDGAAGPVAVGEAREVGGGQQQQHQAERQEEEGHDAPMQQQGEEEGQGVQQPQGEEEGQDEQQQGEEEEQEEGAVEDVEMDDAGEVVAGDVDAGGNGDPEEGQGESEGFDPNSEVGQPDGVEERKRELTDKLDTLSKKKHDLVQMLKQVIFSLFWLPLMVQNKLLCSSSPVTFLSA</sequence>
<dbReference type="GO" id="GO:0009507">
    <property type="term" value="C:chloroplast"/>
    <property type="evidence" value="ECO:0007669"/>
    <property type="project" value="TreeGrafter"/>
</dbReference>
<gene>
    <name evidence="2" type="primary">LOC125551345</name>
</gene>
<name>A0A8R7Q4G6_TRIUA</name>
<dbReference type="Gramene" id="TuG1812G0200001399.01.T02">
    <property type="protein sequence ID" value="TuG1812G0200001399.01.T02"/>
    <property type="gene ID" value="TuG1812G0200001399.01"/>
</dbReference>
<keyword evidence="3" id="KW-1185">Reference proteome</keyword>
<feature type="compositionally biased region" description="Acidic residues" evidence="1">
    <location>
        <begin position="115"/>
        <end position="145"/>
    </location>
</feature>
<feature type="region of interest" description="Disordered" evidence="1">
    <location>
        <begin position="45"/>
        <end position="185"/>
    </location>
</feature>
<reference evidence="3" key="1">
    <citation type="journal article" date="2013" name="Nature">
        <title>Draft genome of the wheat A-genome progenitor Triticum urartu.</title>
        <authorList>
            <person name="Ling H.Q."/>
            <person name="Zhao S."/>
            <person name="Liu D."/>
            <person name="Wang J."/>
            <person name="Sun H."/>
            <person name="Zhang C."/>
            <person name="Fan H."/>
            <person name="Li D."/>
            <person name="Dong L."/>
            <person name="Tao Y."/>
            <person name="Gao C."/>
            <person name="Wu H."/>
            <person name="Li Y."/>
            <person name="Cui Y."/>
            <person name="Guo X."/>
            <person name="Zheng S."/>
            <person name="Wang B."/>
            <person name="Yu K."/>
            <person name="Liang Q."/>
            <person name="Yang W."/>
            <person name="Lou X."/>
            <person name="Chen J."/>
            <person name="Feng M."/>
            <person name="Jian J."/>
            <person name="Zhang X."/>
            <person name="Luo G."/>
            <person name="Jiang Y."/>
            <person name="Liu J."/>
            <person name="Wang Z."/>
            <person name="Sha Y."/>
            <person name="Zhang B."/>
            <person name="Wu H."/>
            <person name="Tang D."/>
            <person name="Shen Q."/>
            <person name="Xue P."/>
            <person name="Zou S."/>
            <person name="Wang X."/>
            <person name="Liu X."/>
            <person name="Wang F."/>
            <person name="Yang Y."/>
            <person name="An X."/>
            <person name="Dong Z."/>
            <person name="Zhang K."/>
            <person name="Zhang X."/>
            <person name="Luo M.C."/>
            <person name="Dvorak J."/>
            <person name="Tong Y."/>
            <person name="Wang J."/>
            <person name="Yang H."/>
            <person name="Li Z."/>
            <person name="Wang D."/>
            <person name="Zhang A."/>
            <person name="Wang J."/>
        </authorList>
    </citation>
    <scope>NUCLEOTIDE SEQUENCE</scope>
    <source>
        <strain evidence="3">cv. G1812</strain>
    </source>
</reference>